<evidence type="ECO:0000313" key="3">
    <source>
        <dbReference type="Proteomes" id="UP000029622"/>
    </source>
</evidence>
<dbReference type="STRING" id="1156417.Y919_06180"/>
<comment type="caution">
    <text evidence="2">The sequence shown here is derived from an EMBL/GenBank/DDBJ whole genome shotgun (WGS) entry which is preliminary data.</text>
</comment>
<organism evidence="2 3">
    <name type="scientific">Caloranaerobacter azorensis H53214</name>
    <dbReference type="NCBI Taxonomy" id="1156417"/>
    <lineage>
        <taxon>Bacteria</taxon>
        <taxon>Bacillati</taxon>
        <taxon>Bacillota</taxon>
        <taxon>Tissierellia</taxon>
        <taxon>Tissierellales</taxon>
        <taxon>Thermohalobacteraceae</taxon>
        <taxon>Caloranaerobacter</taxon>
    </lineage>
</organism>
<dbReference type="AlphaFoldDB" id="A0A096CV98"/>
<protein>
    <submittedName>
        <fullName evidence="2">Membrane protein</fullName>
    </submittedName>
</protein>
<feature type="transmembrane region" description="Helical" evidence="1">
    <location>
        <begin position="12"/>
        <end position="29"/>
    </location>
</feature>
<keyword evidence="1" id="KW-1133">Transmembrane helix</keyword>
<dbReference type="EMBL" id="AZTB01000025">
    <property type="protein sequence ID" value="KGG80464.1"/>
    <property type="molecule type" value="Genomic_DNA"/>
</dbReference>
<evidence type="ECO:0000313" key="2">
    <source>
        <dbReference type="EMBL" id="KGG80464.1"/>
    </source>
</evidence>
<feature type="transmembrane region" description="Helical" evidence="1">
    <location>
        <begin position="107"/>
        <end position="129"/>
    </location>
</feature>
<sequence>MSDLSNSKKVALGGFVVLLSVLCLYLASILPTNKIFFFCLSTIFIAAIVIEFKTYFSLITYGAISILGFMIIPNKLIMVPYVIYFGYYGIIKYYIEKINNILIEWIIKIVLFNLFVYATYIIAVNLFISNIDIKLPIWIILLLLQIFFIIYDICYSLAIKYYKYKIRRFLKVR</sequence>
<gene>
    <name evidence="2" type="ORF">Y919_06180</name>
</gene>
<keyword evidence="1" id="KW-0812">Transmembrane</keyword>
<feature type="transmembrane region" description="Helical" evidence="1">
    <location>
        <begin position="35"/>
        <end position="50"/>
    </location>
</feature>
<reference evidence="2 3" key="1">
    <citation type="submission" date="2013-12" db="EMBL/GenBank/DDBJ databases">
        <title>Draft genome sequence of Caloranaerobacter sp. H53214.</title>
        <authorList>
            <person name="Jiang L.J."/>
            <person name="Shao Z.Z."/>
            <person name="Long M.N."/>
        </authorList>
    </citation>
    <scope>NUCLEOTIDE SEQUENCE [LARGE SCALE GENOMIC DNA]</scope>
    <source>
        <strain evidence="2 3">H53214</strain>
    </source>
</reference>
<feature type="transmembrane region" description="Helical" evidence="1">
    <location>
        <begin position="135"/>
        <end position="158"/>
    </location>
</feature>
<dbReference type="RefSeq" id="WP_035163348.1">
    <property type="nucleotide sequence ID" value="NZ_AZTB01000025.1"/>
</dbReference>
<accession>A0A096CV98</accession>
<dbReference type="Proteomes" id="UP000029622">
    <property type="component" value="Unassembled WGS sequence"/>
</dbReference>
<keyword evidence="1" id="KW-0472">Membrane</keyword>
<evidence type="ECO:0000256" key="1">
    <source>
        <dbReference type="SAM" id="Phobius"/>
    </source>
</evidence>
<proteinExistence type="predicted"/>
<name>A0A096CV98_9FIRM</name>